<feature type="chain" id="PRO_5019104200" description="SEA domain-containing protein" evidence="1">
    <location>
        <begin position="18"/>
        <end position="181"/>
    </location>
</feature>
<feature type="signal peptide" evidence="1">
    <location>
        <begin position="1"/>
        <end position="17"/>
    </location>
</feature>
<dbReference type="EMBL" id="CM012442">
    <property type="protein sequence ID" value="RVE71415.1"/>
    <property type="molecule type" value="Genomic_DNA"/>
</dbReference>
<evidence type="ECO:0000256" key="1">
    <source>
        <dbReference type="SAM" id="SignalP"/>
    </source>
</evidence>
<keyword evidence="3" id="KW-1185">Reference proteome</keyword>
<reference evidence="2 3" key="1">
    <citation type="submission" date="2018-11" db="EMBL/GenBank/DDBJ databases">
        <authorList>
            <person name="Lopez-Roques C."/>
            <person name="Donnadieu C."/>
            <person name="Bouchez O."/>
            <person name="Klopp C."/>
            <person name="Cabau C."/>
            <person name="Zahm M."/>
        </authorList>
    </citation>
    <scope>NUCLEOTIDE SEQUENCE [LARGE SCALE GENOMIC DNA]</scope>
    <source>
        <strain evidence="2">RS831</strain>
        <tissue evidence="2">Whole body</tissue>
    </source>
</reference>
<organism evidence="2 3">
    <name type="scientific">Oryzias javanicus</name>
    <name type="common">Javanese ricefish</name>
    <name type="synonym">Aplocheilus javanicus</name>
    <dbReference type="NCBI Taxonomy" id="123683"/>
    <lineage>
        <taxon>Eukaryota</taxon>
        <taxon>Metazoa</taxon>
        <taxon>Chordata</taxon>
        <taxon>Craniata</taxon>
        <taxon>Vertebrata</taxon>
        <taxon>Euteleostomi</taxon>
        <taxon>Actinopterygii</taxon>
        <taxon>Neopterygii</taxon>
        <taxon>Teleostei</taxon>
        <taxon>Neoteleostei</taxon>
        <taxon>Acanthomorphata</taxon>
        <taxon>Ovalentaria</taxon>
        <taxon>Atherinomorphae</taxon>
        <taxon>Beloniformes</taxon>
        <taxon>Adrianichthyidae</taxon>
        <taxon>Oryziinae</taxon>
        <taxon>Oryzias</taxon>
    </lineage>
</organism>
<keyword evidence="1" id="KW-0732">Signal</keyword>
<dbReference type="AlphaFoldDB" id="A0A437D8A9"/>
<reference evidence="2 3" key="2">
    <citation type="submission" date="2019-01" db="EMBL/GenBank/DDBJ databases">
        <title>A chromosome length genome reference of the Java medaka (oryzias javanicus).</title>
        <authorList>
            <person name="Herpin A."/>
            <person name="Takehana Y."/>
            <person name="Naruse K."/>
            <person name="Ansai S."/>
            <person name="Kawaguchi M."/>
        </authorList>
    </citation>
    <scope>NUCLEOTIDE SEQUENCE [LARGE SCALE GENOMIC DNA]</scope>
    <source>
        <strain evidence="2">RS831</strain>
        <tissue evidence="2">Whole body</tissue>
    </source>
</reference>
<dbReference type="OrthoDB" id="10491913at2759"/>
<gene>
    <name evidence="2" type="ORF">OJAV_G00051540</name>
</gene>
<name>A0A437D8A9_ORYJA</name>
<accession>A0A437D8A9</accession>
<sequence>MAAGFLIGRFLLIFVLSEIKYSSVFPSVGSRGSFQVTFDPGYHHHHHHHKPFNPLTKYLLRLKEGLLELPKLLHHKHDQPQCCDAQSGPSSVIGHPIITCTCLSSMSFVDFSVTSTPVPTATATPMTTMTTVLGTSTTADFTSTTMGLSSTTLTTVLDTTTTTTIIILTTRTRHPIMAVTL</sequence>
<evidence type="ECO:0000313" key="2">
    <source>
        <dbReference type="EMBL" id="RVE71415.1"/>
    </source>
</evidence>
<proteinExistence type="predicted"/>
<dbReference type="Proteomes" id="UP000283210">
    <property type="component" value="Chromosome 6"/>
</dbReference>
<protein>
    <recommendedName>
        <fullName evidence="4">SEA domain-containing protein</fullName>
    </recommendedName>
</protein>
<evidence type="ECO:0000313" key="3">
    <source>
        <dbReference type="Proteomes" id="UP000283210"/>
    </source>
</evidence>
<evidence type="ECO:0008006" key="4">
    <source>
        <dbReference type="Google" id="ProtNLM"/>
    </source>
</evidence>